<dbReference type="Proteomes" id="UP001165122">
    <property type="component" value="Unassembled WGS sequence"/>
</dbReference>
<dbReference type="InterPro" id="IPR021275">
    <property type="entry name" value="DUF2854"/>
</dbReference>
<dbReference type="AlphaFoldDB" id="A0A9W7EIW6"/>
<protein>
    <submittedName>
        <fullName evidence="2">Uncharacterized protein</fullName>
    </submittedName>
</protein>
<evidence type="ECO:0000313" key="2">
    <source>
        <dbReference type="EMBL" id="GMH80628.1"/>
    </source>
</evidence>
<sequence length="286" mass="30727">MKFALLLAYLMTMVAQLNAFNLQSVSRLSQTKTNPVSRSSRAQRRQHISLKPLFAGENDDWQPTKSAMVAGAGVNNAGEPPFEIRGFSLGNAVLGGGILVTLLSFVDYLGNSGDSGLSVSGLGFVYGIPIALGGCALKYAEIEPVPCITARDAEGLFDKCQTDTIAKIKQDVTRHRYGDEAHLDTTVKKLGLVIPGKAYPQLKELREENTDGQLSFSMVFQSLETPYKMWADPARVKKYETFFGPGVSAECVKVDADQRLVAIKLTTGAKKEEVGGGSVEDGGVSA</sequence>
<evidence type="ECO:0000256" key="1">
    <source>
        <dbReference type="SAM" id="SignalP"/>
    </source>
</evidence>
<dbReference type="Pfam" id="PF11016">
    <property type="entry name" value="DUF2854"/>
    <property type="match status" value="1"/>
</dbReference>
<gene>
    <name evidence="2" type="ORF">TrLO_g5019</name>
</gene>
<dbReference type="OrthoDB" id="1882189at2759"/>
<keyword evidence="1" id="KW-0732">Signal</keyword>
<feature type="chain" id="PRO_5040779717" evidence="1">
    <location>
        <begin position="20"/>
        <end position="286"/>
    </location>
</feature>
<dbReference type="PANTHER" id="PTHR35551">
    <property type="match status" value="1"/>
</dbReference>
<comment type="caution">
    <text evidence="2">The sequence shown here is derived from an EMBL/GenBank/DDBJ whole genome shotgun (WGS) entry which is preliminary data.</text>
</comment>
<proteinExistence type="predicted"/>
<dbReference type="PANTHER" id="PTHR35551:SF1">
    <property type="entry name" value="ACCLIMATION OF PHOTOSYNTHESIS TO ENVIRONMENT"/>
    <property type="match status" value="1"/>
</dbReference>
<accession>A0A9W7EIW6</accession>
<feature type="signal peptide" evidence="1">
    <location>
        <begin position="1"/>
        <end position="19"/>
    </location>
</feature>
<name>A0A9W7EIW6_9STRA</name>
<organism evidence="2 3">
    <name type="scientific">Triparma laevis f. longispina</name>
    <dbReference type="NCBI Taxonomy" id="1714387"/>
    <lineage>
        <taxon>Eukaryota</taxon>
        <taxon>Sar</taxon>
        <taxon>Stramenopiles</taxon>
        <taxon>Ochrophyta</taxon>
        <taxon>Bolidophyceae</taxon>
        <taxon>Parmales</taxon>
        <taxon>Triparmaceae</taxon>
        <taxon>Triparma</taxon>
    </lineage>
</organism>
<evidence type="ECO:0000313" key="3">
    <source>
        <dbReference type="Proteomes" id="UP001165122"/>
    </source>
</evidence>
<dbReference type="EMBL" id="BRXW01001010">
    <property type="protein sequence ID" value="GMH80628.1"/>
    <property type="molecule type" value="Genomic_DNA"/>
</dbReference>
<reference evidence="3" key="1">
    <citation type="journal article" date="2023" name="Commun. Biol.">
        <title>Genome analysis of Parmales, the sister group of diatoms, reveals the evolutionary specialization of diatoms from phago-mixotrophs to photoautotrophs.</title>
        <authorList>
            <person name="Ban H."/>
            <person name="Sato S."/>
            <person name="Yoshikawa S."/>
            <person name="Yamada K."/>
            <person name="Nakamura Y."/>
            <person name="Ichinomiya M."/>
            <person name="Sato N."/>
            <person name="Blanc-Mathieu R."/>
            <person name="Endo H."/>
            <person name="Kuwata A."/>
            <person name="Ogata H."/>
        </authorList>
    </citation>
    <scope>NUCLEOTIDE SEQUENCE [LARGE SCALE GENOMIC DNA]</scope>
    <source>
        <strain evidence="3">NIES 3700</strain>
    </source>
</reference>
<keyword evidence="3" id="KW-1185">Reference proteome</keyword>